<feature type="domain" description="DAGKc" evidence="11">
    <location>
        <begin position="1"/>
        <end position="132"/>
    </location>
</feature>
<evidence type="ECO:0000256" key="2">
    <source>
        <dbReference type="ARBA" id="ARBA00005983"/>
    </source>
</evidence>
<dbReference type="SMART" id="SM00046">
    <property type="entry name" value="DAGKc"/>
    <property type="match status" value="1"/>
</dbReference>
<evidence type="ECO:0000259" key="11">
    <source>
        <dbReference type="PROSITE" id="PS50146"/>
    </source>
</evidence>
<dbReference type="GO" id="GO:0008654">
    <property type="term" value="P:phospholipid biosynthetic process"/>
    <property type="evidence" value="ECO:0007669"/>
    <property type="project" value="UniProtKB-KW"/>
</dbReference>
<dbReference type="GO" id="GO:0005886">
    <property type="term" value="C:plasma membrane"/>
    <property type="evidence" value="ECO:0007669"/>
    <property type="project" value="TreeGrafter"/>
</dbReference>
<evidence type="ECO:0000256" key="7">
    <source>
        <dbReference type="ARBA" id="ARBA00022840"/>
    </source>
</evidence>
<keyword evidence="13" id="KW-1185">Reference proteome</keyword>
<dbReference type="RefSeq" id="WP_064462239.1">
    <property type="nucleotide sequence ID" value="NZ_CP017080.1"/>
</dbReference>
<evidence type="ECO:0000313" key="12">
    <source>
        <dbReference type="EMBL" id="AOH52993.1"/>
    </source>
</evidence>
<keyword evidence="7" id="KW-0067">ATP-binding</keyword>
<keyword evidence="5" id="KW-0547">Nucleotide-binding</keyword>
<dbReference type="GO" id="GO:0005524">
    <property type="term" value="F:ATP binding"/>
    <property type="evidence" value="ECO:0007669"/>
    <property type="project" value="UniProtKB-KW"/>
</dbReference>
<dbReference type="PROSITE" id="PS50146">
    <property type="entry name" value="DAGK"/>
    <property type="match status" value="1"/>
</dbReference>
<keyword evidence="8" id="KW-0443">Lipid metabolism</keyword>
<evidence type="ECO:0000256" key="3">
    <source>
        <dbReference type="ARBA" id="ARBA00022516"/>
    </source>
</evidence>
<accession>A0A1B3XIE4</accession>
<dbReference type="AlphaFoldDB" id="A0A1B3XIE4"/>
<dbReference type="KEGG" id="bmur:ABE28_001315"/>
<dbReference type="InterPro" id="IPR017438">
    <property type="entry name" value="ATP-NAD_kinase_N"/>
</dbReference>
<dbReference type="STRING" id="264697.ABE28_001315"/>
<evidence type="ECO:0000256" key="5">
    <source>
        <dbReference type="ARBA" id="ARBA00022741"/>
    </source>
</evidence>
<dbReference type="OrthoDB" id="142078at2"/>
<dbReference type="InterPro" id="IPR050187">
    <property type="entry name" value="Lipid_Phosphate_FormReg"/>
</dbReference>
<gene>
    <name evidence="12" type="ORF">ABE28_001315</name>
</gene>
<dbReference type="EMBL" id="CP017080">
    <property type="protein sequence ID" value="AOH52993.1"/>
    <property type="molecule type" value="Genomic_DNA"/>
</dbReference>
<dbReference type="NCBIfam" id="TIGR00147">
    <property type="entry name" value="YegS/Rv2252/BmrU family lipid kinase"/>
    <property type="match status" value="1"/>
</dbReference>
<comment type="similarity">
    <text evidence="2">Belongs to the diacylglycerol/lipid kinase family.</text>
</comment>
<evidence type="ECO:0000313" key="13">
    <source>
        <dbReference type="Proteomes" id="UP000077926"/>
    </source>
</evidence>
<keyword evidence="4" id="KW-0808">Transferase</keyword>
<dbReference type="InterPro" id="IPR016064">
    <property type="entry name" value="NAD/diacylglycerol_kinase_sf"/>
</dbReference>
<evidence type="ECO:0000256" key="4">
    <source>
        <dbReference type="ARBA" id="ARBA00022679"/>
    </source>
</evidence>
<dbReference type="InterPro" id="IPR045540">
    <property type="entry name" value="YegS/DAGK_C"/>
</dbReference>
<evidence type="ECO:0000256" key="9">
    <source>
        <dbReference type="ARBA" id="ARBA00023209"/>
    </source>
</evidence>
<protein>
    <submittedName>
        <fullName evidence="12">Lipid kinase</fullName>
    </submittedName>
</protein>
<evidence type="ECO:0000256" key="10">
    <source>
        <dbReference type="ARBA" id="ARBA00023264"/>
    </source>
</evidence>
<dbReference type="InterPro" id="IPR005218">
    <property type="entry name" value="Diacylglycerol/lipid_kinase"/>
</dbReference>
<dbReference type="GO" id="GO:0004143">
    <property type="term" value="F:ATP-dependent diacylglycerol kinase activity"/>
    <property type="evidence" value="ECO:0007669"/>
    <property type="project" value="TreeGrafter"/>
</dbReference>
<dbReference type="Pfam" id="PF19279">
    <property type="entry name" value="YegS_C"/>
    <property type="match status" value="1"/>
</dbReference>
<evidence type="ECO:0000256" key="6">
    <source>
        <dbReference type="ARBA" id="ARBA00022777"/>
    </source>
</evidence>
<keyword evidence="6 12" id="KW-0418">Kinase</keyword>
<keyword evidence="10" id="KW-1208">Phospholipid metabolism</keyword>
<reference evidence="12 13" key="1">
    <citation type="submission" date="2016-08" db="EMBL/GenBank/DDBJ databases">
        <title>Complete genome sequence of Bacillus muralis G25-68, a strain with toxicity to nematodes.</title>
        <authorList>
            <person name="Zheng Z."/>
        </authorList>
    </citation>
    <scope>NUCLEOTIDE SEQUENCE [LARGE SCALE GENOMIC DNA]</scope>
    <source>
        <strain evidence="12 13">G25-68</strain>
    </source>
</reference>
<dbReference type="Gene3D" id="2.60.200.40">
    <property type="match status" value="1"/>
</dbReference>
<dbReference type="Gene3D" id="3.40.50.10330">
    <property type="entry name" value="Probable inorganic polyphosphate/atp-NAD kinase, domain 1"/>
    <property type="match status" value="1"/>
</dbReference>
<dbReference type="SUPFAM" id="SSF111331">
    <property type="entry name" value="NAD kinase/diacylglycerol kinase-like"/>
    <property type="match status" value="1"/>
</dbReference>
<dbReference type="PANTHER" id="PTHR12358">
    <property type="entry name" value="SPHINGOSINE KINASE"/>
    <property type="match status" value="1"/>
</dbReference>
<keyword evidence="9" id="KW-0594">Phospholipid biosynthesis</keyword>
<dbReference type="Pfam" id="PF00781">
    <property type="entry name" value="DAGK_cat"/>
    <property type="match status" value="1"/>
</dbReference>
<comment type="cofactor">
    <cofactor evidence="1">
        <name>Mg(2+)</name>
        <dbReference type="ChEBI" id="CHEBI:18420"/>
    </cofactor>
</comment>
<keyword evidence="3" id="KW-0444">Lipid biosynthesis</keyword>
<dbReference type="InterPro" id="IPR001206">
    <property type="entry name" value="Diacylglycerol_kinase_cat_dom"/>
</dbReference>
<dbReference type="Proteomes" id="UP000077926">
    <property type="component" value="Chromosome"/>
</dbReference>
<evidence type="ECO:0000256" key="1">
    <source>
        <dbReference type="ARBA" id="ARBA00001946"/>
    </source>
</evidence>
<name>A0A1B3XIE4_9BACI</name>
<organism evidence="12 13">
    <name type="scientific">Peribacillus muralis</name>
    <dbReference type="NCBI Taxonomy" id="264697"/>
    <lineage>
        <taxon>Bacteria</taxon>
        <taxon>Bacillati</taxon>
        <taxon>Bacillota</taxon>
        <taxon>Bacilli</taxon>
        <taxon>Bacillales</taxon>
        <taxon>Bacillaceae</taxon>
        <taxon>Peribacillus</taxon>
    </lineage>
</organism>
<proteinExistence type="inferred from homology"/>
<sequence>MRWKKGMLIYNENAGNQKLTKTLEGCLPIIAPHIDEFLVLQTKEKGDAYRFCLGHGEEMDVIFVLGGDGTVHECVNGLSPLAKRPLFGILPGGTCNDFSRTLNIPQNVRQAAEALVNGKVRSIDIGKANDAYFSNFWGIGLISDTSNNIDEQEKNRFGKIGYLLSAVRTIGDKDPFPFKVAYDGKHIEGEAIMILVMNGSFIGTNVLPFPMLNPDDGMVGVAILENASLSTFLEIITMKRTWSDKLGSDSGVTFVQASNLTIETKRPLDVDMDGENYSQTPANIKVLEHHLSVLAPR</sequence>
<evidence type="ECO:0000256" key="8">
    <source>
        <dbReference type="ARBA" id="ARBA00023098"/>
    </source>
</evidence>
<dbReference type="PANTHER" id="PTHR12358:SF107">
    <property type="entry name" value="LIPID KINASE BMRU-RELATED"/>
    <property type="match status" value="1"/>
</dbReference>